<feature type="transmembrane region" description="Helical" evidence="1">
    <location>
        <begin position="157"/>
        <end position="174"/>
    </location>
</feature>
<dbReference type="AlphaFoldDB" id="A0A934M2E0"/>
<keyword evidence="1" id="KW-1133">Transmembrane helix</keyword>
<protein>
    <recommendedName>
        <fullName evidence="2">Membrane protein 6-pyruvoyl-tetrahydropterin synthase-related domain-containing protein</fullName>
    </recommendedName>
</protein>
<evidence type="ECO:0000256" key="1">
    <source>
        <dbReference type="SAM" id="Phobius"/>
    </source>
</evidence>
<name>A0A934M2E0_9CLOT</name>
<dbReference type="Pfam" id="PF10131">
    <property type="entry name" value="PTPS_related"/>
    <property type="match status" value="1"/>
</dbReference>
<feature type="transmembrane region" description="Helical" evidence="1">
    <location>
        <begin position="133"/>
        <end position="152"/>
    </location>
</feature>
<feature type="transmembrane region" description="Helical" evidence="1">
    <location>
        <begin position="224"/>
        <end position="246"/>
    </location>
</feature>
<comment type="caution">
    <text evidence="3">The sequence shown here is derived from an EMBL/GenBank/DDBJ whole genome shotgun (WGS) entry which is preliminary data.</text>
</comment>
<reference evidence="3" key="1">
    <citation type="submission" date="2020-12" db="EMBL/GenBank/DDBJ databases">
        <title>Clostridium thailandense sp. nov., a novel acetogenic bacterium isolated from peat land soil in Thailand.</title>
        <authorList>
            <person name="Chaikitkaew S."/>
            <person name="Birkeland N.K."/>
        </authorList>
    </citation>
    <scope>NUCLEOTIDE SEQUENCE</scope>
    <source>
        <strain evidence="3">DSM 17425</strain>
    </source>
</reference>
<organism evidence="3 4">
    <name type="scientific">Clostridium aciditolerans</name>
    <dbReference type="NCBI Taxonomy" id="339861"/>
    <lineage>
        <taxon>Bacteria</taxon>
        <taxon>Bacillati</taxon>
        <taxon>Bacillota</taxon>
        <taxon>Clostridia</taxon>
        <taxon>Eubacteriales</taxon>
        <taxon>Clostridiaceae</taxon>
        <taxon>Clostridium</taxon>
    </lineage>
</organism>
<evidence type="ECO:0000313" key="4">
    <source>
        <dbReference type="Proteomes" id="UP000622687"/>
    </source>
</evidence>
<dbReference type="InterPro" id="IPR018776">
    <property type="entry name" value="Membrane_prot_PTPS-rel_domain"/>
</dbReference>
<keyword evidence="4" id="KW-1185">Reference proteome</keyword>
<sequence length="823" mass="93871">MRRQFNKLNKKFDKLVFLRNLMILSIASLFVLVLINRTGHYPWGSDTYGHLFKGNILYDSFKKGNFFLNYNESWYNGVQPYRYWAPLPYYILAIINLLTNNIITTFNVFVAFVFILGGLGWLCFGYYTKRQNLALVLAILWFFVPYNLRIIFSEGNIPYVIVNSLIPFVFFFYYKALKENKIKDYLALAFLMSTITLAHAMLAAMTGISLFILAAVDSVINKRIFTNIVVLTYAFLGIMLSSFWLYPALKGGIMAIDKGANSEVMRSLSYPLTISLNPFLRFSDIETYYFGLAFAIVAVFGLLMSTKNERPSFIASLIILIGTTKAVLPILEKLPMNQLLWMRRFTAISMAMIIMGIIIWKSLRKSVLVMLISILVIDSACSFYTLGFNRQFPLDIAKTMDDASKIASQRVGVLDNSTYGSFPSYYIGYNSVQGVRDQVYGWAWQGATTSNNIVMLNTALENGYYGLMFDRSLELGADTLVVKKSLIIDFNKLQNDAEAVGYKKYKEDSGNIIYKYPVMSRFGTTVNYEGIAIGSYASNIAYIFPKFQIGDKEFLDDYSFDELKSKKAIFLSGFKYKDKKTAENLVLKLSRSGIKVVIDTAGLEESFLGVNGEPITLKNNYGEIYYKKESLKTKNFPEEYSEWKTYFLKGIENSESYEVLNSRLFNYVGKKDNDNLTFMGLNIPYYSFLTKDGGTVKILEDALNLKADELPKREVHKIDVKRENNVLSIVSDIPNVIVPIAALDSFVKLNGSYEVLDNLIYLKTPKLEIKIIYPYLNTGITLSIVFLVLIAALSTLIKVDRDRNIKRRMRRREKRQVAVKSTA</sequence>
<feature type="transmembrane region" description="Helical" evidence="1">
    <location>
        <begin position="367"/>
        <end position="386"/>
    </location>
</feature>
<accession>A0A934M2E0</accession>
<keyword evidence="1" id="KW-0812">Transmembrane</keyword>
<feature type="transmembrane region" description="Helical" evidence="1">
    <location>
        <begin position="288"/>
        <end position="306"/>
    </location>
</feature>
<feature type="transmembrane region" description="Helical" evidence="1">
    <location>
        <begin position="16"/>
        <end position="35"/>
    </location>
</feature>
<feature type="domain" description="Membrane protein 6-pyruvoyl-tetrahydropterin synthase-related" evidence="2">
    <location>
        <begin position="81"/>
        <end position="685"/>
    </location>
</feature>
<dbReference type="EMBL" id="JAEEGB010000005">
    <property type="protein sequence ID" value="MBI6872052.1"/>
    <property type="molecule type" value="Genomic_DNA"/>
</dbReference>
<feature type="transmembrane region" description="Helical" evidence="1">
    <location>
        <begin position="106"/>
        <end position="127"/>
    </location>
</feature>
<feature type="transmembrane region" description="Helical" evidence="1">
    <location>
        <begin position="313"/>
        <end position="331"/>
    </location>
</feature>
<feature type="transmembrane region" description="Helical" evidence="1">
    <location>
        <begin position="81"/>
        <end position="99"/>
    </location>
</feature>
<feature type="transmembrane region" description="Helical" evidence="1">
    <location>
        <begin position="343"/>
        <end position="360"/>
    </location>
</feature>
<evidence type="ECO:0000259" key="2">
    <source>
        <dbReference type="Pfam" id="PF10131"/>
    </source>
</evidence>
<feature type="transmembrane region" description="Helical" evidence="1">
    <location>
        <begin position="186"/>
        <end position="212"/>
    </location>
</feature>
<keyword evidence="1" id="KW-0472">Membrane</keyword>
<proteinExistence type="predicted"/>
<feature type="transmembrane region" description="Helical" evidence="1">
    <location>
        <begin position="772"/>
        <end position="799"/>
    </location>
</feature>
<evidence type="ECO:0000313" key="3">
    <source>
        <dbReference type="EMBL" id="MBI6872052.1"/>
    </source>
</evidence>
<gene>
    <name evidence="3" type="ORF">I6U51_04925</name>
</gene>
<dbReference type="Proteomes" id="UP000622687">
    <property type="component" value="Unassembled WGS sequence"/>
</dbReference>